<dbReference type="InterPro" id="IPR011067">
    <property type="entry name" value="Plasmid_toxin/cell-grow_inhib"/>
</dbReference>
<comment type="similarity">
    <text evidence="1">Belongs to the PemK/MazF family.</text>
</comment>
<keyword evidence="2" id="KW-1277">Toxin-antitoxin system</keyword>
<dbReference type="RefSeq" id="WP_039228972.1">
    <property type="nucleotide sequence ID" value="NZ_JENX01000058.1"/>
</dbReference>
<dbReference type="SUPFAM" id="SSF50118">
    <property type="entry name" value="Cell growth inhibitor/plasmid maintenance toxic component"/>
    <property type="match status" value="1"/>
</dbReference>
<evidence type="ECO:0000256" key="3">
    <source>
        <dbReference type="SAM" id="Coils"/>
    </source>
</evidence>
<name>A0ABR4TEG7_CLOHA</name>
<evidence type="ECO:0000313" key="4">
    <source>
        <dbReference type="EMBL" id="KEI16742.1"/>
    </source>
</evidence>
<dbReference type="InterPro" id="IPR003477">
    <property type="entry name" value="PemK-like"/>
</dbReference>
<dbReference type="Proteomes" id="UP000027937">
    <property type="component" value="Unassembled WGS sequence"/>
</dbReference>
<reference evidence="4 5" key="1">
    <citation type="submission" date="2014-02" db="EMBL/GenBank/DDBJ databases">
        <title>Plasmidome dynamics in the species complex Clostridium novyi sensu lato converts strains of independent lineages into distinctly different pathogens.</title>
        <authorList>
            <person name="Skarin H."/>
            <person name="Segerman B."/>
        </authorList>
    </citation>
    <scope>NUCLEOTIDE SEQUENCE [LARGE SCALE GENOMIC DNA]</scope>
    <source>
        <strain evidence="4 5">NCTC 9693</strain>
    </source>
</reference>
<evidence type="ECO:0000313" key="5">
    <source>
        <dbReference type="Proteomes" id="UP000027937"/>
    </source>
</evidence>
<dbReference type="EMBL" id="JENX01000058">
    <property type="protein sequence ID" value="KEI16742.1"/>
    <property type="molecule type" value="Genomic_DNA"/>
</dbReference>
<comment type="caution">
    <text evidence="4">The sequence shown here is derived from an EMBL/GenBank/DDBJ whole genome shotgun (WGS) entry which is preliminary data.</text>
</comment>
<protein>
    <submittedName>
        <fullName evidence="4">Uncharacterized protein</fullName>
    </submittedName>
</protein>
<dbReference type="Gene3D" id="2.30.30.110">
    <property type="match status" value="1"/>
</dbReference>
<accession>A0ABR4TEG7</accession>
<dbReference type="Pfam" id="PF02452">
    <property type="entry name" value="PemK_toxin"/>
    <property type="match status" value="1"/>
</dbReference>
<organism evidence="4 5">
    <name type="scientific">Clostridium haemolyticum NCTC 9693</name>
    <dbReference type="NCBI Taxonomy" id="1443114"/>
    <lineage>
        <taxon>Bacteria</taxon>
        <taxon>Bacillati</taxon>
        <taxon>Bacillota</taxon>
        <taxon>Clostridia</taxon>
        <taxon>Eubacteriales</taxon>
        <taxon>Clostridiaceae</taxon>
        <taxon>Clostridium</taxon>
    </lineage>
</organism>
<keyword evidence="3" id="KW-0175">Coiled coil</keyword>
<evidence type="ECO:0000256" key="2">
    <source>
        <dbReference type="ARBA" id="ARBA00022649"/>
    </source>
</evidence>
<feature type="coiled-coil region" evidence="3">
    <location>
        <begin position="81"/>
        <end position="108"/>
    </location>
</feature>
<gene>
    <name evidence="4" type="ORF">Z960_08315</name>
</gene>
<evidence type="ECO:0000256" key="1">
    <source>
        <dbReference type="ARBA" id="ARBA00007521"/>
    </source>
</evidence>
<keyword evidence="5" id="KW-1185">Reference proteome</keyword>
<sequence>MRFSDIKIGHIYNVIFDPVRFCEFNGKHLALVLKRNNDNQTYIVMPLTSESNGVGVNKIKLLKSLYEKECVIKVKNLAYDILRLRKGIKENKNEIERIEQQIKDTINNILYNLNQKYVDDGIKDILDNIIKR</sequence>
<proteinExistence type="inferred from homology"/>